<dbReference type="InterPro" id="IPR011333">
    <property type="entry name" value="SKP1/BTB/POZ_sf"/>
</dbReference>
<dbReference type="Proteomes" id="UP000027222">
    <property type="component" value="Unassembled WGS sequence"/>
</dbReference>
<dbReference type="EMBL" id="KL142376">
    <property type="protein sequence ID" value="KDR77471.1"/>
    <property type="molecule type" value="Genomic_DNA"/>
</dbReference>
<proteinExistence type="predicted"/>
<sequence length="348" mass="39229">MATESFPPPLQAQKVDNPPDPKAQVGEGEVTAVIKRCLEFWFEDGNVILQAEQIQFRVHISVLSLHSNIFRDMANIAQKHQEDSADAVDHVNGCPLVHLWDKAVEIQHIISNIYHGVKVHNWTEPMTLSDISILLRLGKKYEIDHLVAEGLRRLRADHPTTLAGWEKITSVEIYQAMDMEGQFGDYADIINLAHEQSVHSILPAAYLRCVLAGFDLKSFLPTTSILDLCTEARENCMVGRESIIRAANGNFRLWRKRSGDLSPANGCTTLRPCMDKQAKAVEEFPLWKHDILTGALLAPLKQTELAGFCPKCAKAVRAKYNECREDLWKKLPEMFNLSGWEGLKDFAM</sequence>
<dbReference type="InterPro" id="IPR000210">
    <property type="entry name" value="BTB/POZ_dom"/>
</dbReference>
<dbReference type="Gene3D" id="3.30.710.10">
    <property type="entry name" value="Potassium Channel Kv1.1, Chain A"/>
    <property type="match status" value="1"/>
</dbReference>
<feature type="region of interest" description="Disordered" evidence="1">
    <location>
        <begin position="1"/>
        <end position="25"/>
    </location>
</feature>
<evidence type="ECO:0000259" key="2">
    <source>
        <dbReference type="Pfam" id="PF00651"/>
    </source>
</evidence>
<evidence type="ECO:0000313" key="3">
    <source>
        <dbReference type="EMBL" id="KDR77471.1"/>
    </source>
</evidence>
<dbReference type="Pfam" id="PF00651">
    <property type="entry name" value="BTB"/>
    <property type="match status" value="1"/>
</dbReference>
<dbReference type="AlphaFoldDB" id="A0A067T2Z1"/>
<protein>
    <recommendedName>
        <fullName evidence="2">BTB domain-containing protein</fullName>
    </recommendedName>
</protein>
<evidence type="ECO:0000313" key="4">
    <source>
        <dbReference type="Proteomes" id="UP000027222"/>
    </source>
</evidence>
<accession>A0A067T2Z1</accession>
<keyword evidence="4" id="KW-1185">Reference proteome</keyword>
<gene>
    <name evidence="3" type="ORF">GALMADRAFT_245645</name>
</gene>
<organism evidence="3 4">
    <name type="scientific">Galerina marginata (strain CBS 339.88)</name>
    <dbReference type="NCBI Taxonomy" id="685588"/>
    <lineage>
        <taxon>Eukaryota</taxon>
        <taxon>Fungi</taxon>
        <taxon>Dikarya</taxon>
        <taxon>Basidiomycota</taxon>
        <taxon>Agaricomycotina</taxon>
        <taxon>Agaricomycetes</taxon>
        <taxon>Agaricomycetidae</taxon>
        <taxon>Agaricales</taxon>
        <taxon>Agaricineae</taxon>
        <taxon>Strophariaceae</taxon>
        <taxon>Galerina</taxon>
    </lineage>
</organism>
<name>A0A067T2Z1_GALM3</name>
<feature type="domain" description="BTB" evidence="2">
    <location>
        <begin position="46"/>
        <end position="148"/>
    </location>
</feature>
<reference evidence="4" key="1">
    <citation type="journal article" date="2014" name="Proc. Natl. Acad. Sci. U.S.A.">
        <title>Extensive sampling of basidiomycete genomes demonstrates inadequacy of the white-rot/brown-rot paradigm for wood decay fungi.</title>
        <authorList>
            <person name="Riley R."/>
            <person name="Salamov A.A."/>
            <person name="Brown D.W."/>
            <person name="Nagy L.G."/>
            <person name="Floudas D."/>
            <person name="Held B.W."/>
            <person name="Levasseur A."/>
            <person name="Lombard V."/>
            <person name="Morin E."/>
            <person name="Otillar R."/>
            <person name="Lindquist E.A."/>
            <person name="Sun H."/>
            <person name="LaButti K.M."/>
            <person name="Schmutz J."/>
            <person name="Jabbour D."/>
            <person name="Luo H."/>
            <person name="Baker S.E."/>
            <person name="Pisabarro A.G."/>
            <person name="Walton J.D."/>
            <person name="Blanchette R.A."/>
            <person name="Henrissat B."/>
            <person name="Martin F."/>
            <person name="Cullen D."/>
            <person name="Hibbett D.S."/>
            <person name="Grigoriev I.V."/>
        </authorList>
    </citation>
    <scope>NUCLEOTIDE SEQUENCE [LARGE SCALE GENOMIC DNA]</scope>
    <source>
        <strain evidence="4">CBS 339.88</strain>
    </source>
</reference>
<dbReference type="OrthoDB" id="2799068at2759"/>
<evidence type="ECO:0000256" key="1">
    <source>
        <dbReference type="SAM" id="MobiDB-lite"/>
    </source>
</evidence>
<dbReference type="HOGENOM" id="CLU_033082_3_2_1"/>
<feature type="compositionally biased region" description="Pro residues" evidence="1">
    <location>
        <begin position="1"/>
        <end position="10"/>
    </location>
</feature>
<dbReference type="STRING" id="685588.A0A067T2Z1"/>